<sequence length="224" mass="25126">MSFQPPRLPTLPYRKPTEGRDYWLFDDVLPDPGAVRARCLARTDWVEGYPYKPESWPGLRVLPGLLDDELAKVEALVKQATGAKRLWVETAPDGAQLNHNCVQVVGIDECEPRPHTDSRKLCRYAAVLYLNPDVPDSCGTSFYRQRLPGGGRGGNVVMPPHTNLVEALGTRFVSPASFVEDVAIEHRCNRLLLYQSNLIHSASGYWGRSLEEKRMAAVFFWMAG</sequence>
<reference evidence="1" key="1">
    <citation type="journal article" date="2016" name="Int. J. Syst. Evol. Microbiol.">
        <title>Pseudoxanthomonas helianthi sp. nov., isolated from roots of Jerusalem artichoke (Helianthus tuberosus).</title>
        <authorList>
            <person name="Kittiwongwattana C."/>
            <person name="Thawai C."/>
        </authorList>
    </citation>
    <scope>NUCLEOTIDE SEQUENCE</scope>
    <source>
        <strain evidence="1">110414</strain>
    </source>
</reference>
<accession>A0A940X6U1</accession>
<dbReference type="InterPro" id="IPR045617">
    <property type="entry name" value="DUF6445"/>
</dbReference>
<proteinExistence type="predicted"/>
<name>A0A940X6U1_9GAMM</name>
<dbReference type="EMBL" id="JAGKTC010000004">
    <property type="protein sequence ID" value="MBP3985781.1"/>
    <property type="molecule type" value="Genomic_DNA"/>
</dbReference>
<keyword evidence="2" id="KW-1185">Reference proteome</keyword>
<reference evidence="1" key="2">
    <citation type="submission" date="2021-03" db="EMBL/GenBank/DDBJ databases">
        <authorList>
            <person name="Cao W."/>
        </authorList>
    </citation>
    <scope>NUCLEOTIDE SEQUENCE</scope>
    <source>
        <strain evidence="1">110414</strain>
    </source>
</reference>
<dbReference type="Proteomes" id="UP000673447">
    <property type="component" value="Unassembled WGS sequence"/>
</dbReference>
<evidence type="ECO:0000313" key="1">
    <source>
        <dbReference type="EMBL" id="MBP3985781.1"/>
    </source>
</evidence>
<protein>
    <submittedName>
        <fullName evidence="1">Uncharacterized protein</fullName>
    </submittedName>
</protein>
<dbReference type="RefSeq" id="WP_210537660.1">
    <property type="nucleotide sequence ID" value="NZ_JAGKTC010000004.1"/>
</dbReference>
<dbReference type="AlphaFoldDB" id="A0A940X6U1"/>
<gene>
    <name evidence="1" type="ORF">J5837_15335</name>
</gene>
<evidence type="ECO:0000313" key="2">
    <source>
        <dbReference type="Proteomes" id="UP000673447"/>
    </source>
</evidence>
<organism evidence="1 2">
    <name type="scientific">Pseudoxanthomonas helianthi</name>
    <dbReference type="NCBI Taxonomy" id="1453541"/>
    <lineage>
        <taxon>Bacteria</taxon>
        <taxon>Pseudomonadati</taxon>
        <taxon>Pseudomonadota</taxon>
        <taxon>Gammaproteobacteria</taxon>
        <taxon>Lysobacterales</taxon>
        <taxon>Lysobacteraceae</taxon>
        <taxon>Pseudoxanthomonas</taxon>
    </lineage>
</organism>
<comment type="caution">
    <text evidence="1">The sequence shown here is derived from an EMBL/GenBank/DDBJ whole genome shotgun (WGS) entry which is preliminary data.</text>
</comment>
<dbReference type="Pfam" id="PF20043">
    <property type="entry name" value="DUF6445"/>
    <property type="match status" value="1"/>
</dbReference>